<proteinExistence type="predicted"/>
<evidence type="ECO:0000313" key="1">
    <source>
        <dbReference type="EMBL" id="KAL0120390.1"/>
    </source>
</evidence>
<gene>
    <name evidence="1" type="ORF">PUN28_008218</name>
</gene>
<dbReference type="EMBL" id="JADYXP020000007">
    <property type="protein sequence ID" value="KAL0120390.1"/>
    <property type="molecule type" value="Genomic_DNA"/>
</dbReference>
<sequence>MSSSGADAASSFLVMHKKICCTIDDLMLNNDDELLDIINIEFGNVIENHIVENEENDNIKTQIVAIAPINISKIIALSALLS</sequence>
<comment type="caution">
    <text evidence="1">The sequence shown here is derived from an EMBL/GenBank/DDBJ whole genome shotgun (WGS) entry which is preliminary data.</text>
</comment>
<dbReference type="AlphaFoldDB" id="A0AAW2G1X2"/>
<name>A0AAW2G1X2_9HYME</name>
<organism evidence="1 2">
    <name type="scientific">Cardiocondyla obscurior</name>
    <dbReference type="NCBI Taxonomy" id="286306"/>
    <lineage>
        <taxon>Eukaryota</taxon>
        <taxon>Metazoa</taxon>
        <taxon>Ecdysozoa</taxon>
        <taxon>Arthropoda</taxon>
        <taxon>Hexapoda</taxon>
        <taxon>Insecta</taxon>
        <taxon>Pterygota</taxon>
        <taxon>Neoptera</taxon>
        <taxon>Endopterygota</taxon>
        <taxon>Hymenoptera</taxon>
        <taxon>Apocrita</taxon>
        <taxon>Aculeata</taxon>
        <taxon>Formicoidea</taxon>
        <taxon>Formicidae</taxon>
        <taxon>Myrmicinae</taxon>
        <taxon>Cardiocondyla</taxon>
    </lineage>
</organism>
<keyword evidence="2" id="KW-1185">Reference proteome</keyword>
<protein>
    <submittedName>
        <fullName evidence="1">Uncharacterized protein</fullName>
    </submittedName>
</protein>
<dbReference type="Proteomes" id="UP001430953">
    <property type="component" value="Unassembled WGS sequence"/>
</dbReference>
<accession>A0AAW2G1X2</accession>
<evidence type="ECO:0000313" key="2">
    <source>
        <dbReference type="Proteomes" id="UP001430953"/>
    </source>
</evidence>
<reference evidence="1 2" key="1">
    <citation type="submission" date="2023-03" db="EMBL/GenBank/DDBJ databases">
        <title>High recombination rates correlate with genetic variation in Cardiocondyla obscurior ants.</title>
        <authorList>
            <person name="Errbii M."/>
        </authorList>
    </citation>
    <scope>NUCLEOTIDE SEQUENCE [LARGE SCALE GENOMIC DNA]</scope>
    <source>
        <strain evidence="1">Alpha-2009</strain>
        <tissue evidence="1">Whole body</tissue>
    </source>
</reference>